<dbReference type="PANTHER" id="PTHR35562">
    <property type="entry name" value="DNA ENDONUCLEASE SMRA-RELATED"/>
    <property type="match status" value="1"/>
</dbReference>
<protein>
    <recommendedName>
        <fullName evidence="2">Smr domain-containing protein</fullName>
    </recommendedName>
</protein>
<reference evidence="3 4" key="1">
    <citation type="submission" date="2015-04" db="EMBL/GenBank/DDBJ databases">
        <title>Genome sequence of Kerstersia gyiorum CG1.</title>
        <authorList>
            <person name="Greninger A.L."/>
            <person name="Kozyreva V."/>
            <person name="Chaturvedi V."/>
        </authorList>
    </citation>
    <scope>NUCLEOTIDE SEQUENCE [LARGE SCALE GENOMIC DNA]</scope>
    <source>
        <strain evidence="3 4">CG1</strain>
    </source>
</reference>
<dbReference type="AlphaFoldDB" id="A0A171KX00"/>
<dbReference type="InterPro" id="IPR002625">
    <property type="entry name" value="Smr_dom"/>
</dbReference>
<name>A0A171KX00_9BURK</name>
<dbReference type="STRING" id="206506.AAV32_00845"/>
<dbReference type="InterPro" id="IPR036063">
    <property type="entry name" value="Smr_dom_sf"/>
</dbReference>
<proteinExistence type="predicted"/>
<dbReference type="PROSITE" id="PS50828">
    <property type="entry name" value="SMR"/>
    <property type="match status" value="1"/>
</dbReference>
<dbReference type="Pfam" id="PF01713">
    <property type="entry name" value="Smr"/>
    <property type="match status" value="1"/>
</dbReference>
<feature type="region of interest" description="Disordered" evidence="1">
    <location>
        <begin position="29"/>
        <end position="77"/>
    </location>
</feature>
<sequence>MKGNLEDLKRLHQQARERDEQLLARQRLAARQTAAAAPSRAADSRAADRATAAAQAAARQAARPTAQPAAPGAKPEPAAEIYRPQAGEDDFTLLLRSMAGVTPIRQGRDVNTRVYRAAPSDEQLRKRQAAAGVATLEEAHIPAPAVSDEYIAARLIENGTAYLRAGMAPDTIKRLRRGKWPFRAEIDLHGMTVDNARQALLPFLAQSRIQGHRGVRVIHGKGLGSPEQQPVLREKVKTWLVQYPDVQAFAQGREADGGAGAVLVLLSSLDGTHDDD</sequence>
<keyword evidence="4" id="KW-1185">Reference proteome</keyword>
<evidence type="ECO:0000313" key="4">
    <source>
        <dbReference type="Proteomes" id="UP000078084"/>
    </source>
</evidence>
<feature type="compositionally biased region" description="Low complexity" evidence="1">
    <location>
        <begin position="29"/>
        <end position="41"/>
    </location>
</feature>
<accession>A0A171KX00</accession>
<feature type="domain" description="Smr" evidence="2">
    <location>
        <begin position="186"/>
        <end position="267"/>
    </location>
</feature>
<evidence type="ECO:0000256" key="1">
    <source>
        <dbReference type="SAM" id="MobiDB-lite"/>
    </source>
</evidence>
<dbReference type="EMBL" id="LBNE01000001">
    <property type="protein sequence ID" value="KKO73417.1"/>
    <property type="molecule type" value="Genomic_DNA"/>
</dbReference>
<dbReference type="Gene3D" id="3.30.1370.110">
    <property type="match status" value="1"/>
</dbReference>
<evidence type="ECO:0000259" key="2">
    <source>
        <dbReference type="PROSITE" id="PS50828"/>
    </source>
</evidence>
<gene>
    <name evidence="3" type="ORF">AAV32_00845</name>
</gene>
<evidence type="ECO:0000313" key="3">
    <source>
        <dbReference type="EMBL" id="KKO73417.1"/>
    </source>
</evidence>
<dbReference type="SMART" id="SM00463">
    <property type="entry name" value="SMR"/>
    <property type="match status" value="1"/>
</dbReference>
<dbReference type="Proteomes" id="UP000078084">
    <property type="component" value="Unassembled WGS sequence"/>
</dbReference>
<feature type="region of interest" description="Disordered" evidence="1">
    <location>
        <begin position="1"/>
        <end position="20"/>
    </location>
</feature>
<comment type="caution">
    <text evidence="3">The sequence shown here is derived from an EMBL/GenBank/DDBJ whole genome shotgun (WGS) entry which is preliminary data.</text>
</comment>
<dbReference type="PANTHER" id="PTHR35562:SF2">
    <property type="entry name" value="DNA ENDONUCLEASE SMRA-RELATED"/>
    <property type="match status" value="1"/>
</dbReference>
<dbReference type="SUPFAM" id="SSF160443">
    <property type="entry name" value="SMR domain-like"/>
    <property type="match status" value="1"/>
</dbReference>
<feature type="compositionally biased region" description="Low complexity" evidence="1">
    <location>
        <begin position="49"/>
        <end position="77"/>
    </location>
</feature>
<organism evidence="3 4">
    <name type="scientific">Kerstersia gyiorum</name>
    <dbReference type="NCBI Taxonomy" id="206506"/>
    <lineage>
        <taxon>Bacteria</taxon>
        <taxon>Pseudomonadati</taxon>
        <taxon>Pseudomonadota</taxon>
        <taxon>Betaproteobacteria</taxon>
        <taxon>Burkholderiales</taxon>
        <taxon>Alcaligenaceae</taxon>
        <taxon>Kerstersia</taxon>
    </lineage>
</organism>